<keyword evidence="1" id="KW-0813">Transport</keyword>
<keyword evidence="2 7" id="KW-0349">Heme</keyword>
<keyword evidence="5 6" id="KW-0408">Iron</keyword>
<dbReference type="InterPro" id="IPR015984">
    <property type="entry name" value="Cyt_c_prime_subgr"/>
</dbReference>
<dbReference type="GO" id="GO:0042597">
    <property type="term" value="C:periplasmic space"/>
    <property type="evidence" value="ECO:0007669"/>
    <property type="project" value="InterPro"/>
</dbReference>
<evidence type="ECO:0000256" key="3">
    <source>
        <dbReference type="ARBA" id="ARBA00022723"/>
    </source>
</evidence>
<protein>
    <submittedName>
        <fullName evidence="9">Cytochrome c556</fullName>
    </submittedName>
</protein>
<evidence type="ECO:0000256" key="7">
    <source>
        <dbReference type="PIRSR" id="PIRSR000027-2"/>
    </source>
</evidence>
<sequence length="160" mass="16495">MKLITKAAITLGLSIAVVATAAFSASHVSKPQADSVKARQGQMQLIGYHTGILGAMAKGEAEYDAAKATSAAKNLNAAASFDRASLWLEGTEQGVADDNRAKAEIWTDAAGFDAKFMALQDASAAMIDAAGTDLDSLKVAMGDIGKACGACHDDYRGPKN</sequence>
<feature type="binding site" description="covalent" evidence="7">
    <location>
        <position position="151"/>
    </location>
    <ligand>
        <name>heme c</name>
        <dbReference type="ChEBI" id="CHEBI:61717"/>
    </ligand>
</feature>
<dbReference type="GO" id="GO:0005506">
    <property type="term" value="F:iron ion binding"/>
    <property type="evidence" value="ECO:0007669"/>
    <property type="project" value="InterPro"/>
</dbReference>
<evidence type="ECO:0000256" key="1">
    <source>
        <dbReference type="ARBA" id="ARBA00022448"/>
    </source>
</evidence>
<dbReference type="GO" id="GO:0020037">
    <property type="term" value="F:heme binding"/>
    <property type="evidence" value="ECO:0007669"/>
    <property type="project" value="InterPro"/>
</dbReference>
<feature type="binding site" description="axial binding residue" evidence="6">
    <location>
        <position position="152"/>
    </location>
    <ligand>
        <name>heme c</name>
        <dbReference type="ChEBI" id="CHEBI:61717"/>
    </ligand>
    <ligandPart>
        <name>Fe</name>
        <dbReference type="ChEBI" id="CHEBI:18248"/>
    </ligandPart>
</feature>
<dbReference type="SUPFAM" id="SSF47175">
    <property type="entry name" value="Cytochromes"/>
    <property type="match status" value="1"/>
</dbReference>
<evidence type="ECO:0000313" key="9">
    <source>
        <dbReference type="EMBL" id="SFD75319.1"/>
    </source>
</evidence>
<keyword evidence="10" id="KW-1185">Reference proteome</keyword>
<organism evidence="9 10">
    <name type="scientific">Sulfitobacter brevis</name>
    <dbReference type="NCBI Taxonomy" id="74348"/>
    <lineage>
        <taxon>Bacteria</taxon>
        <taxon>Pseudomonadati</taxon>
        <taxon>Pseudomonadota</taxon>
        <taxon>Alphaproteobacteria</taxon>
        <taxon>Rhodobacterales</taxon>
        <taxon>Roseobacteraceae</taxon>
        <taxon>Sulfitobacter</taxon>
    </lineage>
</organism>
<evidence type="ECO:0000313" key="10">
    <source>
        <dbReference type="Proteomes" id="UP000198977"/>
    </source>
</evidence>
<evidence type="ECO:0000256" key="6">
    <source>
        <dbReference type="PIRSR" id="PIRSR000027-1"/>
    </source>
</evidence>
<dbReference type="InterPro" id="IPR012127">
    <property type="entry name" value="Cyt_c_prime"/>
</dbReference>
<dbReference type="Pfam" id="PF01322">
    <property type="entry name" value="Cytochrom_C_2"/>
    <property type="match status" value="1"/>
</dbReference>
<feature type="signal peptide" evidence="8">
    <location>
        <begin position="1"/>
        <end position="21"/>
    </location>
</feature>
<dbReference type="EMBL" id="FOMW01000002">
    <property type="protein sequence ID" value="SFD75319.1"/>
    <property type="molecule type" value="Genomic_DNA"/>
</dbReference>
<evidence type="ECO:0000256" key="4">
    <source>
        <dbReference type="ARBA" id="ARBA00022982"/>
    </source>
</evidence>
<evidence type="ECO:0000256" key="2">
    <source>
        <dbReference type="ARBA" id="ARBA00022617"/>
    </source>
</evidence>
<feature type="chain" id="PRO_5011458403" evidence="8">
    <location>
        <begin position="22"/>
        <end position="160"/>
    </location>
</feature>
<evidence type="ECO:0000256" key="5">
    <source>
        <dbReference type="ARBA" id="ARBA00023004"/>
    </source>
</evidence>
<dbReference type="InterPro" id="IPR010980">
    <property type="entry name" value="Cyt_c/b562"/>
</dbReference>
<reference evidence="10" key="1">
    <citation type="submission" date="2016-10" db="EMBL/GenBank/DDBJ databases">
        <authorList>
            <person name="Varghese N."/>
            <person name="Submissions S."/>
        </authorList>
    </citation>
    <scope>NUCLEOTIDE SEQUENCE [LARGE SCALE GENOMIC DNA]</scope>
    <source>
        <strain evidence="10">DSM 11443</strain>
    </source>
</reference>
<dbReference type="OrthoDB" id="7596534at2"/>
<comment type="PTM">
    <text evidence="7">Binds 1 heme group per subunit.</text>
</comment>
<dbReference type="PIRSF" id="PIRSF000027">
    <property type="entry name" value="Cytc_c_prime"/>
    <property type="match status" value="1"/>
</dbReference>
<keyword evidence="3 6" id="KW-0479">Metal-binding</keyword>
<dbReference type="Proteomes" id="UP000198977">
    <property type="component" value="Unassembled WGS sequence"/>
</dbReference>
<dbReference type="AlphaFoldDB" id="A0A1I1UXG0"/>
<dbReference type="InterPro" id="IPR002321">
    <property type="entry name" value="Cyt_c_II"/>
</dbReference>
<feature type="binding site" description="covalent" evidence="7">
    <location>
        <position position="148"/>
    </location>
    <ligand>
        <name>heme c</name>
        <dbReference type="ChEBI" id="CHEBI:61717"/>
    </ligand>
</feature>
<dbReference type="GO" id="GO:0009055">
    <property type="term" value="F:electron transfer activity"/>
    <property type="evidence" value="ECO:0007669"/>
    <property type="project" value="InterPro"/>
</dbReference>
<evidence type="ECO:0000256" key="8">
    <source>
        <dbReference type="SAM" id="SignalP"/>
    </source>
</evidence>
<proteinExistence type="predicted"/>
<dbReference type="PRINTS" id="PR00608">
    <property type="entry name" value="CYTCHROMECII"/>
</dbReference>
<dbReference type="RefSeq" id="WP_093922505.1">
    <property type="nucleotide sequence ID" value="NZ_FOMW01000002.1"/>
</dbReference>
<dbReference type="Gene3D" id="1.20.120.10">
    <property type="entry name" value="Cytochrome c/b562"/>
    <property type="match status" value="1"/>
</dbReference>
<dbReference type="STRING" id="74348.SAMN04488523_102279"/>
<dbReference type="PROSITE" id="PS51009">
    <property type="entry name" value="CYTCII"/>
    <property type="match status" value="1"/>
</dbReference>
<accession>A0A1I1UXG0</accession>
<name>A0A1I1UXG0_9RHOB</name>
<keyword evidence="8" id="KW-0732">Signal</keyword>
<dbReference type="GO" id="GO:0022900">
    <property type="term" value="P:electron transport chain"/>
    <property type="evidence" value="ECO:0007669"/>
    <property type="project" value="InterPro"/>
</dbReference>
<keyword evidence="4" id="KW-0249">Electron transport</keyword>
<gene>
    <name evidence="9" type="ORF">SAMN04488523_102279</name>
</gene>